<protein>
    <submittedName>
        <fullName evidence="2">Uncharacterized protein</fullName>
    </submittedName>
</protein>
<evidence type="ECO:0000313" key="3">
    <source>
        <dbReference type="Proteomes" id="UP000232323"/>
    </source>
</evidence>
<gene>
    <name evidence="2" type="ORF">CEUSTIGMA_g9511.t1</name>
</gene>
<keyword evidence="1" id="KW-1133">Transmembrane helix</keyword>
<dbReference type="Proteomes" id="UP000232323">
    <property type="component" value="Unassembled WGS sequence"/>
</dbReference>
<keyword evidence="1" id="KW-0812">Transmembrane</keyword>
<dbReference type="EMBL" id="BEGY01000075">
    <property type="protein sequence ID" value="GAX82083.1"/>
    <property type="molecule type" value="Genomic_DNA"/>
</dbReference>
<evidence type="ECO:0000256" key="1">
    <source>
        <dbReference type="SAM" id="Phobius"/>
    </source>
</evidence>
<accession>A0A250XGA8</accession>
<evidence type="ECO:0000313" key="2">
    <source>
        <dbReference type="EMBL" id="GAX82083.1"/>
    </source>
</evidence>
<organism evidence="2 3">
    <name type="scientific">Chlamydomonas eustigma</name>
    <dbReference type="NCBI Taxonomy" id="1157962"/>
    <lineage>
        <taxon>Eukaryota</taxon>
        <taxon>Viridiplantae</taxon>
        <taxon>Chlorophyta</taxon>
        <taxon>core chlorophytes</taxon>
        <taxon>Chlorophyceae</taxon>
        <taxon>CS clade</taxon>
        <taxon>Chlamydomonadales</taxon>
        <taxon>Chlamydomonadaceae</taxon>
        <taxon>Chlamydomonas</taxon>
    </lineage>
</organism>
<feature type="transmembrane region" description="Helical" evidence="1">
    <location>
        <begin position="6"/>
        <end position="26"/>
    </location>
</feature>
<proteinExistence type="predicted"/>
<reference evidence="2 3" key="1">
    <citation type="submission" date="2017-08" db="EMBL/GenBank/DDBJ databases">
        <title>Acidophilic green algal genome provides insights into adaptation to an acidic environment.</title>
        <authorList>
            <person name="Hirooka S."/>
            <person name="Hirose Y."/>
            <person name="Kanesaki Y."/>
            <person name="Higuchi S."/>
            <person name="Fujiwara T."/>
            <person name="Onuma R."/>
            <person name="Era A."/>
            <person name="Ohbayashi R."/>
            <person name="Uzuka A."/>
            <person name="Nozaki H."/>
            <person name="Yoshikawa H."/>
            <person name="Miyagishima S.Y."/>
        </authorList>
    </citation>
    <scope>NUCLEOTIDE SEQUENCE [LARGE SCALE GENOMIC DNA]</scope>
    <source>
        <strain evidence="2 3">NIES-2499</strain>
    </source>
</reference>
<comment type="caution">
    <text evidence="2">The sequence shown here is derived from an EMBL/GenBank/DDBJ whole genome shotgun (WGS) entry which is preliminary data.</text>
</comment>
<sequence>MNIAMQLGPTVIAVFAITCAAVVYLAHKSGIFDLFVIEELSIGPCVLIYFNVQEPHDQYLQHIQELEHKMVEDARLVHVADKELISTLCIRYDSVSSGALSKKPRSSYCCLIQNSKLQGVDATVGLLKELSVVKSGEMKVGVFPESRCLAVRCPVRPKDSLNLRVSLWRARRKLVQEAMKKLGKHLASEGLASGVLDLHQPKLETITVALPLTPRNTFLPFNSD</sequence>
<name>A0A250XGA8_9CHLO</name>
<dbReference type="AlphaFoldDB" id="A0A250XGA8"/>
<keyword evidence="1" id="KW-0472">Membrane</keyword>
<keyword evidence="3" id="KW-1185">Reference proteome</keyword>